<keyword evidence="6 7" id="KW-0002">3D-structure</keyword>
<dbReference type="PANTHER" id="PTHR43094:SF1">
    <property type="entry name" value="AMINOTRANSFERASE CLASS-III"/>
    <property type="match status" value="1"/>
</dbReference>
<keyword evidence="2 3" id="KW-0663">Pyridoxal phosphate</keyword>
<dbReference type="PDB" id="5G2P">
    <property type="method" value="X-ray"/>
    <property type="resolution" value="1.89 A"/>
    <property type="chains" value="A/B/C/D=1-485"/>
</dbReference>
<protein>
    <submittedName>
        <fullName evidence="4 5">Transaminase</fullName>
        <ecNumber evidence="4 5">2.6.1.-</ecNumber>
    </submittedName>
</protein>
<dbReference type="SMR" id="A0A1C7D191"/>
<dbReference type="InterPro" id="IPR015422">
    <property type="entry name" value="PyrdxlP-dep_Trfase_small"/>
</dbReference>
<sequence>MGLTVQKINWEQVKEWDRKYLMRTFSTQNEYQPVPIESTEGDYLITPGGTRLLDFFNQLCCVNLGQKNQKVNAAIKEALDRYGFVWDTYATDYKAKAAKIIIEDILGDEDWPGKVRFVSTGSEAVETALNIARLYTNRPLVVTREHDYHGWTGGAATVTRLRSFRSGLVGENSESFSAQIPGSSCSSAVLMAPSSNTFQDSNGNYLKDENGELLSVKYTRRMIENYGPEQVAAVITEVSQGVGSTMPPYEYVPQIRKMTKELGVLWISDEVLTGFGRTGKWFGYQHYGVQPDIITMGKGLSSSSLPAGAVVVSKEIAAFMDKHRWESVSTYAGHPVAMAAVCANLEVMMEENLVEQAKNSGEYIRSKLELLQEKHKSIGNFDGYGLLWIVDIVNAKTKTPYVKLDRNFRHGMNPNQIPTQIIMEKALEKGVLIGGAMPNTMRIGASLNVSRGDIDKAMDALDYALDYLESGEWQQSALEHHHHHH</sequence>
<proteinExistence type="evidence at protein level"/>
<feature type="modified residue" description="N6-(pyridoxal phosphate)lysine (covalent)" evidence="6">
    <location>
        <position position="298"/>
    </location>
</feature>
<dbReference type="Gene3D" id="3.40.640.10">
    <property type="entry name" value="Type I PLP-dependent aspartate aminotransferase-like (Major domain)"/>
    <property type="match status" value="1"/>
</dbReference>
<dbReference type="EC" id="2.6.1.-" evidence="4 5"/>
<dbReference type="CDD" id="cd00610">
    <property type="entry name" value="OAT_like"/>
    <property type="match status" value="1"/>
</dbReference>
<name>A0A1C7D191_ARTSP</name>
<dbReference type="PANTHER" id="PTHR43094">
    <property type="entry name" value="AMINOTRANSFERASE"/>
    <property type="match status" value="1"/>
</dbReference>
<feature type="binding site" evidence="6">
    <location>
        <position position="121"/>
    </location>
    <ligand>
        <name>pyridoxal 5'-phosphate</name>
        <dbReference type="ChEBI" id="CHEBI:597326"/>
    </ligand>
</feature>
<dbReference type="GO" id="GO:0008483">
    <property type="term" value="F:transaminase activity"/>
    <property type="evidence" value="ECO:0007669"/>
    <property type="project" value="InterPro"/>
</dbReference>
<dbReference type="PROSITE" id="PS00600">
    <property type="entry name" value="AA_TRANSFER_CLASS_3"/>
    <property type="match status" value="1"/>
</dbReference>
<dbReference type="PDB" id="5G2Q">
    <property type="method" value="X-ray"/>
    <property type="resolution" value="2.30 A"/>
    <property type="chains" value="A/B/C/D/E/F/G/H/I/J/K/L=1-485"/>
</dbReference>
<dbReference type="PDBsum" id="5G2Q"/>
<dbReference type="InterPro" id="IPR015424">
    <property type="entry name" value="PyrdxlP-dep_Trfase"/>
</dbReference>
<dbReference type="InterPro" id="IPR049704">
    <property type="entry name" value="Aminotrans_3_PPA_site"/>
</dbReference>
<evidence type="ECO:0007829" key="6">
    <source>
        <dbReference type="PDB" id="5G2P"/>
    </source>
</evidence>
<dbReference type="GO" id="GO:0030170">
    <property type="term" value="F:pyridoxal phosphate binding"/>
    <property type="evidence" value="ECO:0007669"/>
    <property type="project" value="InterPro"/>
</dbReference>
<dbReference type="AlphaFoldDB" id="A0A1C7D191"/>
<feature type="binding site" evidence="6">
    <location>
        <position position="122"/>
    </location>
    <ligand>
        <name>pyridoxal 5'-phosphate</name>
        <dbReference type="ChEBI" id="CHEBI:597326"/>
    </ligand>
</feature>
<dbReference type="Gene3D" id="3.90.1150.10">
    <property type="entry name" value="Aspartate Aminotransferase, domain 1"/>
    <property type="match status" value="1"/>
</dbReference>
<comment type="similarity">
    <text evidence="1 3">Belongs to the class-III pyridoxal-phosphate-dependent aminotransferase family.</text>
</comment>
<dbReference type="SUPFAM" id="SSF53383">
    <property type="entry name" value="PLP-dependent transferases"/>
    <property type="match status" value="1"/>
</dbReference>
<dbReference type="Pfam" id="PF00202">
    <property type="entry name" value="Aminotran_3"/>
    <property type="match status" value="1"/>
</dbReference>
<organism evidence="4">
    <name type="scientific">Arthrobacter sp</name>
    <dbReference type="NCBI Taxonomy" id="1667"/>
    <lineage>
        <taxon>Bacteria</taxon>
        <taxon>Bacillati</taxon>
        <taxon>Actinomycetota</taxon>
        <taxon>Actinomycetes</taxon>
        <taxon>Micrococcales</taxon>
        <taxon>Micrococcaceae</taxon>
        <taxon>Arthrobacter</taxon>
    </lineage>
</organism>
<reference evidence="6 7" key="1">
    <citation type="journal article" date="2016" name="Biochemistry">
        <title>Structural Basis of the Substrate Range and Enantioselectivity of Two (S)-Selective omega-Transaminases.</title>
        <authorList>
            <person name="van Oosterwijk N."/>
            <person name="Willies S."/>
            <person name="Hekelaar J."/>
            <person name="Terwisscha van Scheltinga A.C."/>
            <person name="Turner N.J."/>
            <person name="Dijkstra B.W."/>
        </authorList>
    </citation>
    <scope>X-RAY CRYSTALLOGRAPHY (1.89 ANGSTROMS)</scope>
    <scope>PYRIDOXAL PHOSPHATE AT LYS-298</scope>
</reference>
<evidence type="ECO:0007829" key="7">
    <source>
        <dbReference type="PDB" id="5G2Q"/>
    </source>
</evidence>
<feature type="binding site" evidence="6">
    <location>
        <position position="330"/>
    </location>
    <ligand>
        <name>pyridoxal 5'-phosphate</name>
        <dbReference type="ChEBI" id="CHEBI:597326"/>
    </ligand>
</feature>
<accession>A0A1C7D191</accession>
<evidence type="ECO:0000313" key="4">
    <source>
        <dbReference type="PDB" id="5G2P"/>
    </source>
</evidence>
<dbReference type="InterPro" id="IPR005814">
    <property type="entry name" value="Aminotrans_3"/>
</dbReference>
<evidence type="ECO:0000256" key="2">
    <source>
        <dbReference type="ARBA" id="ARBA00022898"/>
    </source>
</evidence>
<evidence type="ECO:0000256" key="1">
    <source>
        <dbReference type="ARBA" id="ARBA00008954"/>
    </source>
</evidence>
<evidence type="ECO:0000256" key="3">
    <source>
        <dbReference type="RuleBase" id="RU003560"/>
    </source>
</evidence>
<dbReference type="InterPro" id="IPR015421">
    <property type="entry name" value="PyrdxlP-dep_Trfase_major"/>
</dbReference>
<dbReference type="GO" id="GO:0005829">
    <property type="term" value="C:cytosol"/>
    <property type="evidence" value="ECO:0007669"/>
    <property type="project" value="TreeGrafter"/>
</dbReference>
<evidence type="ECO:0000313" key="5">
    <source>
        <dbReference type="PDB" id="5G2Q"/>
    </source>
</evidence>
<dbReference type="PDBsum" id="5G2P"/>